<dbReference type="Proteomes" id="UP000621560">
    <property type="component" value="Unassembled WGS sequence"/>
</dbReference>
<dbReference type="EMBL" id="JACXIZ010000006">
    <property type="protein sequence ID" value="MBD2843889.1"/>
    <property type="molecule type" value="Genomic_DNA"/>
</dbReference>
<evidence type="ECO:0000256" key="1">
    <source>
        <dbReference type="SAM" id="Phobius"/>
    </source>
</evidence>
<accession>A0A927BQW6</accession>
<keyword evidence="1" id="KW-0812">Transmembrane</keyword>
<comment type="caution">
    <text evidence="2">The sequence shown here is derived from an EMBL/GenBank/DDBJ whole genome shotgun (WGS) entry which is preliminary data.</text>
</comment>
<protein>
    <submittedName>
        <fullName evidence="2">Uncharacterized protein</fullName>
    </submittedName>
</protein>
<keyword evidence="1" id="KW-1133">Transmembrane helix</keyword>
<name>A0A927BQW6_9BACL</name>
<dbReference type="AlphaFoldDB" id="A0A927BQW6"/>
<keyword evidence="1" id="KW-0472">Membrane</keyword>
<reference evidence="2" key="1">
    <citation type="submission" date="2020-09" db="EMBL/GenBank/DDBJ databases">
        <title>A novel bacterium of genus Paenibacillus, isolated from South China Sea.</title>
        <authorList>
            <person name="Huang H."/>
            <person name="Mo K."/>
            <person name="Hu Y."/>
        </authorList>
    </citation>
    <scope>NUCLEOTIDE SEQUENCE</scope>
    <source>
        <strain evidence="2">IB182496</strain>
    </source>
</reference>
<dbReference type="RefSeq" id="WP_190914066.1">
    <property type="nucleotide sequence ID" value="NZ_JACXIZ010000006.1"/>
</dbReference>
<keyword evidence="3" id="KW-1185">Reference proteome</keyword>
<gene>
    <name evidence="2" type="ORF">IDH44_01680</name>
</gene>
<feature type="transmembrane region" description="Helical" evidence="1">
    <location>
        <begin position="91"/>
        <end position="112"/>
    </location>
</feature>
<sequence>MKRPTSRSALLRISWGLLLVLLDLRLSGVDVLPDAIGYGLMGAGLYALRAAARGYGAAAWTARIYKWGCTIVAAAQLIGQSFALRVDETELSFLLPLLIVQALLTALIFLLLRRSARMLRPFEMSA</sequence>
<feature type="transmembrane region" description="Helical" evidence="1">
    <location>
        <begin position="64"/>
        <end position="85"/>
    </location>
</feature>
<organism evidence="2 3">
    <name type="scientific">Paenibacillus sabuli</name>
    <dbReference type="NCBI Taxonomy" id="2772509"/>
    <lineage>
        <taxon>Bacteria</taxon>
        <taxon>Bacillati</taxon>
        <taxon>Bacillota</taxon>
        <taxon>Bacilli</taxon>
        <taxon>Bacillales</taxon>
        <taxon>Paenibacillaceae</taxon>
        <taxon>Paenibacillus</taxon>
    </lineage>
</organism>
<evidence type="ECO:0000313" key="3">
    <source>
        <dbReference type="Proteomes" id="UP000621560"/>
    </source>
</evidence>
<proteinExistence type="predicted"/>
<evidence type="ECO:0000313" key="2">
    <source>
        <dbReference type="EMBL" id="MBD2843889.1"/>
    </source>
</evidence>